<dbReference type="eggNOG" id="ENOG502ZCWI">
    <property type="taxonomic scope" value="Bacteria"/>
</dbReference>
<proteinExistence type="predicted"/>
<name>Q98RJ7_MYCPU</name>
<dbReference type="InterPro" id="IPR007326">
    <property type="entry name" value="Lipoprotein-assoc_dom"/>
</dbReference>
<keyword evidence="1" id="KW-0472">Membrane</keyword>
<dbReference type="BioCyc" id="MPUL272635:G1GT6-11-MONOMER"/>
<dbReference type="PIR" id="C90513">
    <property type="entry name" value="C90513"/>
</dbReference>
<sequence>MKLKKILISFLAFNAIATLGVVGGFSYILIQRKLKNKDGKILDLLENITKIKSLKIKETSYLKRMLPSKVTSSTSINESDLILEDQGTKYNLRKNYKISLKPASGDAKANDLEGTLDLMMFVSENNSSKPSASQKIRLSGFQTLLESLEETQVNLIVKNKEQILASDLKNKSANDISEGLSWTTTRGDFDSSKYLATYSVLWANDEQQKARIKLTLTLKDKEIKRDFSFLVEGFKKPEITEQITSVQLKNPGSLSVREVKENILKANKDKSSAQEKLETFKEYFDLEVPENLTFNFVSLESKSSLQSTGILKYTFSKENQDNASDQEPNSKNGKLVSNINSLEITGFKLPANEIEEELLKISKVVAINSTLKSKKPSQITQSILDIFSDFQPIDEEGQEYKIDPKFSIKYKMVESPEIDDKDGSLKINLILESSTNSATKGEKNIRLYGLAKEENKSI</sequence>
<evidence type="ECO:0000256" key="1">
    <source>
        <dbReference type="SAM" id="Phobius"/>
    </source>
</evidence>
<dbReference type="AlphaFoldDB" id="Q98RJ7"/>
<organism evidence="4">
    <name type="scientific">Mycoplasmopsis pulmonis (strain UAB CTIP)</name>
    <name type="common">Mycoplasma pulmonis</name>
    <dbReference type="NCBI Taxonomy" id="272635"/>
    <lineage>
        <taxon>Bacteria</taxon>
        <taxon>Bacillati</taxon>
        <taxon>Mycoplasmatota</taxon>
        <taxon>Mycoplasmoidales</taxon>
        <taxon>Metamycoplasmataceae</taxon>
        <taxon>Mycoplasmopsis</taxon>
    </lineage>
</organism>
<keyword evidence="1" id="KW-1133">Transmembrane helix</keyword>
<feature type="domain" description="Lipoprotein-associated type-17" evidence="2">
    <location>
        <begin position="48"/>
        <end position="143"/>
    </location>
</feature>
<evidence type="ECO:0000313" key="3">
    <source>
        <dbReference type="EMBL" id="CAC13184.1"/>
    </source>
</evidence>
<dbReference type="Pfam" id="PF04200">
    <property type="entry name" value="Lipoprotein_17"/>
    <property type="match status" value="3"/>
</dbReference>
<dbReference type="RefSeq" id="WP_010924815.1">
    <property type="nucleotide sequence ID" value="NC_002771.1"/>
</dbReference>
<accession>Q98RJ7</accession>
<reference evidence="3 4" key="1">
    <citation type="journal article" date="2001" name="Nucleic Acids Res.">
        <title>The complete genome sequence of the murine respiratory pathogen Mycoplasma pulmonis.</title>
        <authorList>
            <person name="Chambaud I."/>
            <person name="Heilig R."/>
            <person name="Ferris S."/>
            <person name="Barbe V."/>
            <person name="Samson D."/>
            <person name="Galisson F."/>
            <person name="Moszer I."/>
            <person name="Dybvig K."/>
            <person name="Wroblewski H."/>
            <person name="Viari A."/>
            <person name="Rocha E.P.C."/>
            <person name="Blanchard A."/>
        </authorList>
    </citation>
    <scope>NUCLEOTIDE SEQUENCE [LARGE SCALE GENOMIC DNA]</scope>
    <source>
        <strain evidence="3 4">UAB CTIP</strain>
    </source>
</reference>
<feature type="domain" description="Lipoprotein-associated type-17" evidence="2">
    <location>
        <begin position="152"/>
        <end position="236"/>
    </location>
</feature>
<dbReference type="EMBL" id="AL445563">
    <property type="protein sequence ID" value="CAC13184.1"/>
    <property type="molecule type" value="Genomic_DNA"/>
</dbReference>
<dbReference type="KEGG" id="mpu:MYPU_0110"/>
<keyword evidence="1" id="KW-0812">Transmembrane</keyword>
<feature type="domain" description="Lipoprotein-associated type-17" evidence="2">
    <location>
        <begin position="358"/>
        <end position="451"/>
    </location>
</feature>
<evidence type="ECO:0000313" key="4">
    <source>
        <dbReference type="Proteomes" id="UP000000528"/>
    </source>
</evidence>
<keyword evidence="4" id="KW-1185">Reference proteome</keyword>
<dbReference type="Proteomes" id="UP000000528">
    <property type="component" value="Chromosome"/>
</dbReference>
<dbReference type="HOGENOM" id="CLU_596929_0_0_14"/>
<protein>
    <recommendedName>
        <fullName evidence="2">Lipoprotein-associated type-17 domain-containing protein</fullName>
    </recommendedName>
</protein>
<evidence type="ECO:0000259" key="2">
    <source>
        <dbReference type="Pfam" id="PF04200"/>
    </source>
</evidence>
<gene>
    <name evidence="3" type="ordered locus">MYPU_0110</name>
</gene>
<feature type="transmembrane region" description="Helical" evidence="1">
    <location>
        <begin position="6"/>
        <end position="30"/>
    </location>
</feature>